<reference evidence="2 3" key="1">
    <citation type="journal article" date="2024" name="BMC Genomics">
        <title>De novo assembly and annotation of Popillia japonica's genome with initial clues to its potential as an invasive pest.</title>
        <authorList>
            <person name="Cucini C."/>
            <person name="Boschi S."/>
            <person name="Funari R."/>
            <person name="Cardaioli E."/>
            <person name="Iannotti N."/>
            <person name="Marturano G."/>
            <person name="Paoli F."/>
            <person name="Bruttini M."/>
            <person name="Carapelli A."/>
            <person name="Frati F."/>
            <person name="Nardi F."/>
        </authorList>
    </citation>
    <scope>NUCLEOTIDE SEQUENCE [LARGE SCALE GENOMIC DNA]</scope>
    <source>
        <strain evidence="2">DMR45628</strain>
    </source>
</reference>
<keyword evidence="3" id="KW-1185">Reference proteome</keyword>
<dbReference type="GO" id="GO:0005737">
    <property type="term" value="C:cytoplasm"/>
    <property type="evidence" value="ECO:0007669"/>
    <property type="project" value="TreeGrafter"/>
</dbReference>
<dbReference type="InterPro" id="IPR026682">
    <property type="entry name" value="AKT1S1"/>
</dbReference>
<comment type="caution">
    <text evidence="2">The sequence shown here is derived from an EMBL/GenBank/DDBJ whole genome shotgun (WGS) entry which is preliminary data.</text>
</comment>
<evidence type="ECO:0000256" key="1">
    <source>
        <dbReference type="SAM" id="MobiDB-lite"/>
    </source>
</evidence>
<dbReference type="PANTHER" id="PTHR21844:SF2">
    <property type="entry name" value="PROLINE-RICH AKT1 SUBSTRATE 1"/>
    <property type="match status" value="1"/>
</dbReference>
<feature type="region of interest" description="Disordered" evidence="1">
    <location>
        <begin position="212"/>
        <end position="268"/>
    </location>
</feature>
<dbReference type="GO" id="GO:0048011">
    <property type="term" value="P:neurotrophin TRK receptor signaling pathway"/>
    <property type="evidence" value="ECO:0007669"/>
    <property type="project" value="InterPro"/>
</dbReference>
<evidence type="ECO:0000313" key="2">
    <source>
        <dbReference type="EMBL" id="KAK9679374.1"/>
    </source>
</evidence>
<feature type="compositionally biased region" description="Polar residues" evidence="1">
    <location>
        <begin position="315"/>
        <end position="327"/>
    </location>
</feature>
<feature type="region of interest" description="Disordered" evidence="1">
    <location>
        <begin position="293"/>
        <end position="328"/>
    </location>
</feature>
<evidence type="ECO:0000313" key="3">
    <source>
        <dbReference type="Proteomes" id="UP001458880"/>
    </source>
</evidence>
<protein>
    <submittedName>
        <fullName evidence="2">Proline-rich AKT1 substrate 1</fullName>
    </submittedName>
</protein>
<name>A0AAW1HSH6_POPJA</name>
<dbReference type="PANTHER" id="PTHR21844">
    <property type="entry name" value="AKT1 SUBSTRATE 1 PROTEIN"/>
    <property type="match status" value="1"/>
</dbReference>
<gene>
    <name evidence="2" type="ORF">QE152_g40083</name>
</gene>
<sequence length="389" mass="43996">MLACTCLNIIIEPETNDLLKVARDTLDLTEFEKKDSFFNQDIQQTSKLNKFHKKIPALVTSRLVGSRWIIYQCINCNMNTHAIYRENGAAFILISSKLVDNDGVLEIKSGNQYSPIFDIKIMESYTSGFGKASESESVYFASSDSEAIISSLRQRVNEFINKETVAVENRIRKFTEDQYKALNEYRDRVFKEQHVLKMKILEHKLDTSADNELSTNMTTNLPQNKPKSSNTTVPDAISNNNSPLVSKPKSIVNNKSPSKKRNSSFSYSRSMSAYENSYDAEIFFPLEDMQDEPTLEQSDFEDSDQEDIPKDDSSDSIQRQKQSSQLAKSLPVNIPVFMSAYQNHLSEDNDDDLPDESMDIAASIKALAKSIQGGTVFGELPRSRFSSQI</sequence>
<dbReference type="GO" id="GO:0032007">
    <property type="term" value="P:negative regulation of TOR signaling"/>
    <property type="evidence" value="ECO:0007669"/>
    <property type="project" value="InterPro"/>
</dbReference>
<accession>A0AAW1HSH6</accession>
<proteinExistence type="predicted"/>
<dbReference type="EMBL" id="JASPKY010001034">
    <property type="protein sequence ID" value="KAK9679374.1"/>
    <property type="molecule type" value="Genomic_DNA"/>
</dbReference>
<feature type="compositionally biased region" description="Acidic residues" evidence="1">
    <location>
        <begin position="293"/>
        <end position="306"/>
    </location>
</feature>
<feature type="compositionally biased region" description="Polar residues" evidence="1">
    <location>
        <begin position="212"/>
        <end position="244"/>
    </location>
</feature>
<dbReference type="Pfam" id="PF15798">
    <property type="entry name" value="PRAS"/>
    <property type="match status" value="1"/>
</dbReference>
<dbReference type="AlphaFoldDB" id="A0AAW1HSH6"/>
<dbReference type="Proteomes" id="UP001458880">
    <property type="component" value="Unassembled WGS sequence"/>
</dbReference>
<organism evidence="2 3">
    <name type="scientific">Popillia japonica</name>
    <name type="common">Japanese beetle</name>
    <dbReference type="NCBI Taxonomy" id="7064"/>
    <lineage>
        <taxon>Eukaryota</taxon>
        <taxon>Metazoa</taxon>
        <taxon>Ecdysozoa</taxon>
        <taxon>Arthropoda</taxon>
        <taxon>Hexapoda</taxon>
        <taxon>Insecta</taxon>
        <taxon>Pterygota</taxon>
        <taxon>Neoptera</taxon>
        <taxon>Endopterygota</taxon>
        <taxon>Coleoptera</taxon>
        <taxon>Polyphaga</taxon>
        <taxon>Scarabaeiformia</taxon>
        <taxon>Scarabaeidae</taxon>
        <taxon>Rutelinae</taxon>
        <taxon>Popillia</taxon>
    </lineage>
</organism>